<dbReference type="EMBL" id="SWMS01000014">
    <property type="protein sequence ID" value="TKG67022.1"/>
    <property type="molecule type" value="Genomic_DNA"/>
</dbReference>
<comment type="caution">
    <text evidence="1">The sequence shown here is derived from an EMBL/GenBank/DDBJ whole genome shotgun (WGS) entry which is preliminary data.</text>
</comment>
<protein>
    <submittedName>
        <fullName evidence="1">Uncharacterized protein</fullName>
    </submittedName>
</protein>
<evidence type="ECO:0000313" key="2">
    <source>
        <dbReference type="Proteomes" id="UP000309992"/>
    </source>
</evidence>
<proteinExistence type="predicted"/>
<organism evidence="1 2">
    <name type="scientific">Prauserella endophytica</name>
    <dbReference type="NCBI Taxonomy" id="1592324"/>
    <lineage>
        <taxon>Bacteria</taxon>
        <taxon>Bacillati</taxon>
        <taxon>Actinomycetota</taxon>
        <taxon>Actinomycetes</taxon>
        <taxon>Pseudonocardiales</taxon>
        <taxon>Pseudonocardiaceae</taxon>
        <taxon>Prauserella</taxon>
        <taxon>Prauserella coralliicola group</taxon>
    </lineage>
</organism>
<sequence>MQTYKCAGEAGRPEAYALVQRDQSNRHHVAIRIPPYMLSAQEAHMFADHIAMIIRSASHKCAALNQPAVPR</sequence>
<name>A0ABY2S0H8_9PSEU</name>
<dbReference type="RefSeq" id="WP_137096154.1">
    <property type="nucleotide sequence ID" value="NZ_SWMS01000014.1"/>
</dbReference>
<evidence type="ECO:0000313" key="1">
    <source>
        <dbReference type="EMBL" id="TKG67022.1"/>
    </source>
</evidence>
<reference evidence="1 2" key="1">
    <citation type="journal article" date="2015" name="Antonie Van Leeuwenhoek">
        <title>Prauserella endophytica sp. nov., an endophytic actinobacterium isolated from Tamarix taklamakanensis.</title>
        <authorList>
            <person name="Liu J.M."/>
            <person name="Habden X."/>
            <person name="Guo L."/>
            <person name="Tuo L."/>
            <person name="Jiang Z.K."/>
            <person name="Liu S.W."/>
            <person name="Liu X.F."/>
            <person name="Chen L."/>
            <person name="Li R.F."/>
            <person name="Zhang Y.Q."/>
            <person name="Sun C.H."/>
        </authorList>
    </citation>
    <scope>NUCLEOTIDE SEQUENCE [LARGE SCALE GENOMIC DNA]</scope>
    <source>
        <strain evidence="1 2">CGMCC 4.7182</strain>
    </source>
</reference>
<keyword evidence="2" id="KW-1185">Reference proteome</keyword>
<accession>A0ABY2S0H8</accession>
<dbReference type="Proteomes" id="UP000309992">
    <property type="component" value="Unassembled WGS sequence"/>
</dbReference>
<gene>
    <name evidence="1" type="ORF">FCN18_24255</name>
</gene>